<proteinExistence type="predicted"/>
<name>A0A2J6TG88_9HELO</name>
<reference evidence="1 2" key="1">
    <citation type="submission" date="2016-04" db="EMBL/GenBank/DDBJ databases">
        <title>A degradative enzymes factory behind the ericoid mycorrhizal symbiosis.</title>
        <authorList>
            <consortium name="DOE Joint Genome Institute"/>
            <person name="Martino E."/>
            <person name="Morin E."/>
            <person name="Grelet G."/>
            <person name="Kuo A."/>
            <person name="Kohler A."/>
            <person name="Daghino S."/>
            <person name="Barry K."/>
            <person name="Choi C."/>
            <person name="Cichocki N."/>
            <person name="Clum A."/>
            <person name="Copeland A."/>
            <person name="Hainaut M."/>
            <person name="Haridas S."/>
            <person name="Labutti K."/>
            <person name="Lindquist E."/>
            <person name="Lipzen A."/>
            <person name="Khouja H.-R."/>
            <person name="Murat C."/>
            <person name="Ohm R."/>
            <person name="Olson A."/>
            <person name="Spatafora J."/>
            <person name="Veneault-Fourrey C."/>
            <person name="Henrissat B."/>
            <person name="Grigoriev I."/>
            <person name="Martin F."/>
            <person name="Perotto S."/>
        </authorList>
    </citation>
    <scope>NUCLEOTIDE SEQUENCE [LARGE SCALE GENOMIC DNA]</scope>
    <source>
        <strain evidence="1 2">E</strain>
    </source>
</reference>
<dbReference type="GeneID" id="36582561"/>
<dbReference type="AlphaFoldDB" id="A0A2J6TG88"/>
<dbReference type="InParanoid" id="A0A2J6TG88"/>
<dbReference type="Proteomes" id="UP000235371">
    <property type="component" value="Unassembled WGS sequence"/>
</dbReference>
<feature type="non-terminal residue" evidence="1">
    <location>
        <position position="1"/>
    </location>
</feature>
<keyword evidence="2" id="KW-1185">Reference proteome</keyword>
<evidence type="ECO:0000313" key="2">
    <source>
        <dbReference type="Proteomes" id="UP000235371"/>
    </source>
</evidence>
<evidence type="ECO:0000313" key="1">
    <source>
        <dbReference type="EMBL" id="PMD62036.1"/>
    </source>
</evidence>
<gene>
    <name evidence="1" type="ORF">K444DRAFT_525799</name>
</gene>
<protein>
    <submittedName>
        <fullName evidence="1">Uncharacterized protein</fullName>
    </submittedName>
</protein>
<sequence length="59" mass="7187">KEVGKVYKNISLFILIKTIKYKAWQEKNFLYPKALVLVIIKILLEYLDYRVLEKYNKSY</sequence>
<accession>A0A2J6TG88</accession>
<dbReference type="EMBL" id="KZ613785">
    <property type="protein sequence ID" value="PMD62036.1"/>
    <property type="molecule type" value="Genomic_DNA"/>
</dbReference>
<dbReference type="RefSeq" id="XP_024738940.1">
    <property type="nucleotide sequence ID" value="XM_024874481.1"/>
</dbReference>
<organism evidence="1 2">
    <name type="scientific">Hyaloscypha bicolor E</name>
    <dbReference type="NCBI Taxonomy" id="1095630"/>
    <lineage>
        <taxon>Eukaryota</taxon>
        <taxon>Fungi</taxon>
        <taxon>Dikarya</taxon>
        <taxon>Ascomycota</taxon>
        <taxon>Pezizomycotina</taxon>
        <taxon>Leotiomycetes</taxon>
        <taxon>Helotiales</taxon>
        <taxon>Hyaloscyphaceae</taxon>
        <taxon>Hyaloscypha</taxon>
        <taxon>Hyaloscypha bicolor</taxon>
    </lineage>
</organism>